<gene>
    <name evidence="2" type="ORF">AYL99_11718</name>
</gene>
<dbReference type="EMBL" id="LVYI01000015">
    <property type="protein sequence ID" value="OAP54183.1"/>
    <property type="molecule type" value="Genomic_DNA"/>
</dbReference>
<feature type="region of interest" description="Disordered" evidence="1">
    <location>
        <begin position="270"/>
        <end position="316"/>
    </location>
</feature>
<feature type="compositionally biased region" description="Polar residues" evidence="1">
    <location>
        <begin position="304"/>
        <end position="316"/>
    </location>
</feature>
<sequence length="570" mass="63338">MSSASFSDFSKLSISVRAVAILPSHPLAYPIDRLQTRAVGLAVVDGLGDGKEHRGVGCAPAAHTHGRRLSGGRFNTSQSSRAHRNSVHQHLRRNSILHAPNNFAICVVQDLGTGSQRMSRLKDASGLAKLTANQHPPADLATRAQLQPHQTPVPQLDVIPSTPRSPQPQSPMSSVRRSEALPPVDQGDIRLAYSLGQYLYKRATFSRRQSITSHQTRIEFIVNRYSLQDGHPDQYAADAEPTYPDSWVTNITALREACQALARHTSNLNHLLREGTPAPSAATQDIDRERTEEVQRQESPIHMRNTQEGSGESPFNQAQQQWLDYFTDRVISATVRRALAQSTNPNTQPREPQPFGQTGPSRGPPASYPPQGTPIGERIRPADIGFFYPNAPSEWGGDTTITKDDKTYYRSVQAFVSRVQALAVTRSPAAIRLTLESCLRGEAESWWTNELDNVMRVGIVQSPDGVEEWCKALEDRFKESPSDALNRLNSFKYTIFDAQKRKSPIAYMAEVISAARACGYDNEYSMVLFAWNEIDIQLRESIDEPGPGTTVATFMDTLRQKHANWFDKAT</sequence>
<comment type="caution">
    <text evidence="2">The sequence shown here is derived from an EMBL/GenBank/DDBJ whole genome shotgun (WGS) entry which is preliminary data.</text>
</comment>
<evidence type="ECO:0000313" key="2">
    <source>
        <dbReference type="EMBL" id="OAP54183.1"/>
    </source>
</evidence>
<feature type="compositionally biased region" description="Basic and acidic residues" evidence="1">
    <location>
        <begin position="285"/>
        <end position="301"/>
    </location>
</feature>
<dbReference type="GeneID" id="30015886"/>
<feature type="region of interest" description="Disordered" evidence="1">
    <location>
        <begin position="147"/>
        <end position="183"/>
    </location>
</feature>
<reference evidence="2 3" key="1">
    <citation type="submission" date="2016-04" db="EMBL/GenBank/DDBJ databases">
        <title>Draft genome of Fonsecaea erecta CBS 125763.</title>
        <authorList>
            <person name="Weiss V.A."/>
            <person name="Vicente V.A."/>
            <person name="Raittz R.T."/>
            <person name="Moreno L.F."/>
            <person name="De Souza E.M."/>
            <person name="Pedrosa F.O."/>
            <person name="Steffens M.B."/>
            <person name="Faoro H."/>
            <person name="Tadra-Sfeir M.Z."/>
            <person name="Najafzadeh M.J."/>
            <person name="Felipe M.S."/>
            <person name="Teixeira M."/>
            <person name="Sun J."/>
            <person name="Xi L."/>
            <person name="Gomes R."/>
            <person name="De Azevedo C.M."/>
            <person name="Salgado C.G."/>
            <person name="Da Silva M.B."/>
            <person name="Nascimento M.F."/>
            <person name="Queiroz-Telles F."/>
            <person name="Attili D.S."/>
            <person name="Gorbushina A."/>
        </authorList>
    </citation>
    <scope>NUCLEOTIDE SEQUENCE [LARGE SCALE GENOMIC DNA]</scope>
    <source>
        <strain evidence="2 3">CBS 125763</strain>
    </source>
</reference>
<dbReference type="STRING" id="1367422.A0A178Z4R8"/>
<proteinExistence type="predicted"/>
<dbReference type="OrthoDB" id="4336528at2759"/>
<keyword evidence="3" id="KW-1185">Reference proteome</keyword>
<name>A0A178Z4R8_9EURO</name>
<dbReference type="AlphaFoldDB" id="A0A178Z4R8"/>
<dbReference type="Proteomes" id="UP000078343">
    <property type="component" value="Unassembled WGS sequence"/>
</dbReference>
<feature type="region of interest" description="Disordered" evidence="1">
    <location>
        <begin position="340"/>
        <end position="376"/>
    </location>
</feature>
<accession>A0A178Z4R8</accession>
<dbReference type="RefSeq" id="XP_018687550.1">
    <property type="nucleotide sequence ID" value="XM_018843223.1"/>
</dbReference>
<feature type="compositionally biased region" description="Polar residues" evidence="1">
    <location>
        <begin position="340"/>
        <end position="360"/>
    </location>
</feature>
<evidence type="ECO:0000256" key="1">
    <source>
        <dbReference type="SAM" id="MobiDB-lite"/>
    </source>
</evidence>
<organism evidence="2 3">
    <name type="scientific">Fonsecaea erecta</name>
    <dbReference type="NCBI Taxonomy" id="1367422"/>
    <lineage>
        <taxon>Eukaryota</taxon>
        <taxon>Fungi</taxon>
        <taxon>Dikarya</taxon>
        <taxon>Ascomycota</taxon>
        <taxon>Pezizomycotina</taxon>
        <taxon>Eurotiomycetes</taxon>
        <taxon>Chaetothyriomycetidae</taxon>
        <taxon>Chaetothyriales</taxon>
        <taxon>Herpotrichiellaceae</taxon>
        <taxon>Fonsecaea</taxon>
    </lineage>
</organism>
<evidence type="ECO:0000313" key="3">
    <source>
        <dbReference type="Proteomes" id="UP000078343"/>
    </source>
</evidence>
<evidence type="ECO:0008006" key="4">
    <source>
        <dbReference type="Google" id="ProtNLM"/>
    </source>
</evidence>
<protein>
    <recommendedName>
        <fullName evidence="4">Retrotransposon gag domain-containing protein</fullName>
    </recommendedName>
</protein>
<feature type="compositionally biased region" description="Pro residues" evidence="1">
    <location>
        <begin position="362"/>
        <end position="372"/>
    </location>
</feature>